<evidence type="ECO:0000313" key="6">
    <source>
        <dbReference type="EMBL" id="QFR24552.1"/>
    </source>
</evidence>
<evidence type="ECO:0000256" key="3">
    <source>
        <dbReference type="ARBA" id="ARBA00022741"/>
    </source>
</evidence>
<dbReference type="PROSITE" id="PS50893">
    <property type="entry name" value="ABC_TRANSPORTER_2"/>
    <property type="match status" value="1"/>
</dbReference>
<sequence length="255" mass="27843">MLIRLYELVAERSDFIFSVAHVSVAYQAGQRVLDDATFAFPAGSINGLIGPNGAGKSTLLRAVLNMIPHQGQGYLDDIPLAAVAKDIAYVAQTSRIDLTFPITVLGCVLLGTYPRLALLQRPREKERRAARSALAEVDMLDFQQRQIGQLSGGQLQRVFLARCLVQHARLIILDEPFAGIDAHSEQVMMALLRTLAHNGETILMVHHDLKTVPAYFDNVALINRRVIAAGPTATAFTDDALRQAYGLADVGGDRQ</sequence>
<evidence type="ECO:0000256" key="2">
    <source>
        <dbReference type="ARBA" id="ARBA00022448"/>
    </source>
</evidence>
<dbReference type="SMART" id="SM00382">
    <property type="entry name" value="AAA"/>
    <property type="match status" value="1"/>
</dbReference>
<dbReference type="CDD" id="cd03235">
    <property type="entry name" value="ABC_Metallic_Cations"/>
    <property type="match status" value="1"/>
</dbReference>
<dbReference type="Proteomes" id="UP000326779">
    <property type="component" value="Chromosome"/>
</dbReference>
<dbReference type="InterPro" id="IPR017871">
    <property type="entry name" value="ABC_transporter-like_CS"/>
</dbReference>
<name>A0A5P8M7Q5_9LACO</name>
<proteinExistence type="inferred from homology"/>
<dbReference type="RefSeq" id="WP_152261411.1">
    <property type="nucleotide sequence ID" value="NZ_CP045143.1"/>
</dbReference>
<reference evidence="6 7" key="1">
    <citation type="submission" date="2019-10" db="EMBL/GenBank/DDBJ databases">
        <title>The completed genome of Lactobacillus harbinensis M1.</title>
        <authorList>
            <person name="Zheng Y."/>
        </authorList>
    </citation>
    <scope>NUCLEOTIDE SEQUENCE [LARGE SCALE GENOMIC DNA]</scope>
    <source>
        <strain evidence="6 7">M1</strain>
    </source>
</reference>
<dbReference type="AlphaFoldDB" id="A0A5P8M7Q5"/>
<evidence type="ECO:0000256" key="4">
    <source>
        <dbReference type="ARBA" id="ARBA00022840"/>
    </source>
</evidence>
<evidence type="ECO:0000313" key="7">
    <source>
        <dbReference type="Proteomes" id="UP000326779"/>
    </source>
</evidence>
<feature type="domain" description="ABC transporter" evidence="5">
    <location>
        <begin position="17"/>
        <end position="249"/>
    </location>
</feature>
<evidence type="ECO:0000256" key="1">
    <source>
        <dbReference type="ARBA" id="ARBA00005417"/>
    </source>
</evidence>
<dbReference type="Gene3D" id="3.40.50.300">
    <property type="entry name" value="P-loop containing nucleotide triphosphate hydrolases"/>
    <property type="match status" value="1"/>
</dbReference>
<dbReference type="GO" id="GO:0016887">
    <property type="term" value="F:ATP hydrolysis activity"/>
    <property type="evidence" value="ECO:0007669"/>
    <property type="project" value="InterPro"/>
</dbReference>
<organism evidence="6 7">
    <name type="scientific">Schleiferilactobacillus harbinensis</name>
    <dbReference type="NCBI Taxonomy" id="304207"/>
    <lineage>
        <taxon>Bacteria</taxon>
        <taxon>Bacillati</taxon>
        <taxon>Bacillota</taxon>
        <taxon>Bacilli</taxon>
        <taxon>Lactobacillales</taxon>
        <taxon>Lactobacillaceae</taxon>
        <taxon>Schleiferilactobacillus</taxon>
    </lineage>
</organism>
<dbReference type="Pfam" id="PF00005">
    <property type="entry name" value="ABC_tran"/>
    <property type="match status" value="1"/>
</dbReference>
<dbReference type="GO" id="GO:0005524">
    <property type="term" value="F:ATP binding"/>
    <property type="evidence" value="ECO:0007669"/>
    <property type="project" value="UniProtKB-KW"/>
</dbReference>
<dbReference type="PANTHER" id="PTHR42734:SF5">
    <property type="entry name" value="IRON TRANSPORT SYSTEM ATP-BINDING PROTEIN HI_0361-RELATED"/>
    <property type="match status" value="1"/>
</dbReference>
<comment type="similarity">
    <text evidence="1">Belongs to the ABC transporter superfamily.</text>
</comment>
<dbReference type="KEGG" id="lhb:D1010_14870"/>
<dbReference type="EMBL" id="CP045143">
    <property type="protein sequence ID" value="QFR24552.1"/>
    <property type="molecule type" value="Genomic_DNA"/>
</dbReference>
<keyword evidence="3" id="KW-0547">Nucleotide-binding</keyword>
<protein>
    <submittedName>
        <fullName evidence="6">ATP-binding cassette domain-containing protein</fullName>
    </submittedName>
</protein>
<accession>A0A5P8M7Q5</accession>
<dbReference type="PANTHER" id="PTHR42734">
    <property type="entry name" value="METAL TRANSPORT SYSTEM ATP-BINDING PROTEIN TM_0124-RELATED"/>
    <property type="match status" value="1"/>
</dbReference>
<dbReference type="InterPro" id="IPR050153">
    <property type="entry name" value="Metal_Ion_Import_ABC"/>
</dbReference>
<dbReference type="SUPFAM" id="SSF52540">
    <property type="entry name" value="P-loop containing nucleoside triphosphate hydrolases"/>
    <property type="match status" value="1"/>
</dbReference>
<dbReference type="InterPro" id="IPR003439">
    <property type="entry name" value="ABC_transporter-like_ATP-bd"/>
</dbReference>
<gene>
    <name evidence="6" type="ORF">D1010_14870</name>
</gene>
<evidence type="ECO:0000259" key="5">
    <source>
        <dbReference type="PROSITE" id="PS50893"/>
    </source>
</evidence>
<keyword evidence="4 6" id="KW-0067">ATP-binding</keyword>
<dbReference type="PROSITE" id="PS00211">
    <property type="entry name" value="ABC_TRANSPORTER_1"/>
    <property type="match status" value="1"/>
</dbReference>
<dbReference type="InterPro" id="IPR027417">
    <property type="entry name" value="P-loop_NTPase"/>
</dbReference>
<dbReference type="InterPro" id="IPR003593">
    <property type="entry name" value="AAA+_ATPase"/>
</dbReference>
<keyword evidence="2" id="KW-0813">Transport</keyword>